<dbReference type="InterPro" id="IPR007310">
    <property type="entry name" value="Aerobactin_biosyn_IucA/IucC_N"/>
</dbReference>
<gene>
    <name evidence="4" type="ORF">HC757_13010</name>
</gene>
<evidence type="ECO:0008006" key="6">
    <source>
        <dbReference type="Google" id="ProtNLM"/>
    </source>
</evidence>
<feature type="domain" description="Aerobactin siderophore biosynthesis IucA/IucC N-terminal" evidence="2">
    <location>
        <begin position="188"/>
        <end position="424"/>
    </location>
</feature>
<evidence type="ECO:0000259" key="3">
    <source>
        <dbReference type="Pfam" id="PF06276"/>
    </source>
</evidence>
<evidence type="ECO:0000313" key="4">
    <source>
        <dbReference type="EMBL" id="NMH66080.1"/>
    </source>
</evidence>
<comment type="similarity">
    <text evidence="1">Belongs to the IucA/IucC family.</text>
</comment>
<name>A0A972JKD3_9GAMM</name>
<dbReference type="GO" id="GO:0019290">
    <property type="term" value="P:siderophore biosynthetic process"/>
    <property type="evidence" value="ECO:0007669"/>
    <property type="project" value="InterPro"/>
</dbReference>
<dbReference type="Gene3D" id="1.10.510.40">
    <property type="match status" value="1"/>
</dbReference>
<keyword evidence="5" id="KW-1185">Reference proteome</keyword>
<dbReference type="Pfam" id="PF06276">
    <property type="entry name" value="FhuF"/>
    <property type="match status" value="1"/>
</dbReference>
<dbReference type="GO" id="GO:0016881">
    <property type="term" value="F:acid-amino acid ligase activity"/>
    <property type="evidence" value="ECO:0007669"/>
    <property type="project" value="UniProtKB-ARBA"/>
</dbReference>
<dbReference type="EMBL" id="JAAXYH010000009">
    <property type="protein sequence ID" value="NMH66080.1"/>
    <property type="molecule type" value="Genomic_DNA"/>
</dbReference>
<protein>
    <recommendedName>
        <fullName evidence="6">Siderophore synthetase component</fullName>
    </recommendedName>
</protein>
<dbReference type="AlphaFoldDB" id="A0A972JKD3"/>
<comment type="caution">
    <text evidence="4">The sequence shown here is derived from an EMBL/GenBank/DDBJ whole genome shotgun (WGS) entry which is preliminary data.</text>
</comment>
<dbReference type="Proteomes" id="UP000737113">
    <property type="component" value="Unassembled WGS sequence"/>
</dbReference>
<dbReference type="Gene3D" id="2.30.30.1240">
    <property type="entry name" value="AscD, thumb domain, four stranded beta-sheet"/>
    <property type="match status" value="1"/>
</dbReference>
<dbReference type="PANTHER" id="PTHR34384:SF5">
    <property type="entry name" value="L-2,3-DIAMINOPROPANOATE--CITRATE LIGASE"/>
    <property type="match status" value="1"/>
</dbReference>
<dbReference type="InterPro" id="IPR043032">
    <property type="entry name" value="PvsD/AcsD-like_thumb_helix"/>
</dbReference>
<dbReference type="Pfam" id="PF04183">
    <property type="entry name" value="IucA_IucC"/>
    <property type="match status" value="1"/>
</dbReference>
<sequence length="630" mass="69486">MLAQSHSANVTASVIAAAEVGNSMRDQWHRQLAEDNGIGCLLNCYIREYAQPHAQVCLNYESADRPLALSHGILAGERKVRICFPESGAVLLLVADRVSLLGRCRFIGQPYLKRKGHCWQPMEALALAQFLLGHLARVTDTDFNHELLAQIGNSMEVTKAFVQRLDPYEAIQGADGAPSGQLSAQTSLIASEQSLLWGHAMHPAPKSRHGVAFDDMLACSPEIQANFPLYWFEVDAGLVKQLRCTQVLPLTLLEQASQTQAPSGRCLYPCHPWEVQTILAQPLVQAAIAAGRMTPIGNLGAEVYPTSSVRTTYLPEINQFLKFSIHVRLTNCVRKNAWYELESAVALSRLLLAATEDAYFHCPKFALMAEPAASTLDLCGLAPNAEEDAAAIMVAECFGILYRDGIAPELQEKYRPQMAGALFAWDMRGQSLCGQAVARLARQRQQSYGQTALTWFDAYLDALLPGVFYYFFKLGVAFEPHLQNTVIGFDAGLPAFVWIRDLEGTKLVPEHWPAERLSGWSAKAKASVYYSREQGWQRIGYCTLINNVSEAIFHLAGGDDALEASLWQRLAKAIAQWQLLQGEQPELMGVLRGDDIPSKNNLTTRLLKQADRLSGYTQLANPLALSPVTA</sequence>
<reference evidence="4" key="1">
    <citation type="submission" date="2020-04" db="EMBL/GenBank/DDBJ databases">
        <title>Description of Shewanella salipaludis sp. nov., isolated from a salt marsh.</title>
        <authorList>
            <person name="Park S."/>
            <person name="Yoon J.-H."/>
        </authorList>
    </citation>
    <scope>NUCLEOTIDE SEQUENCE</scope>
    <source>
        <strain evidence="4">SHSM-M6</strain>
    </source>
</reference>
<evidence type="ECO:0000256" key="1">
    <source>
        <dbReference type="ARBA" id="ARBA00007832"/>
    </source>
</evidence>
<dbReference type="InterPro" id="IPR043033">
    <property type="entry name" value="PvsD/AcsD-like_thumb_beta"/>
</dbReference>
<accession>A0A972JKD3</accession>
<dbReference type="Gene3D" id="1.10.150.640">
    <property type="entry name" value="AcsD, thumb domain, helical bundle"/>
    <property type="match status" value="1"/>
</dbReference>
<dbReference type="InterPro" id="IPR037455">
    <property type="entry name" value="LucA/IucC-like"/>
</dbReference>
<feature type="domain" description="Aerobactin siderophore biosynthesis IucA/IucC-like C-terminal" evidence="3">
    <location>
        <begin position="454"/>
        <end position="612"/>
    </location>
</feature>
<organism evidence="4 5">
    <name type="scientific">Shewanella salipaludis</name>
    <dbReference type="NCBI Taxonomy" id="2723052"/>
    <lineage>
        <taxon>Bacteria</taxon>
        <taxon>Pseudomonadati</taxon>
        <taxon>Pseudomonadota</taxon>
        <taxon>Gammaproteobacteria</taxon>
        <taxon>Alteromonadales</taxon>
        <taxon>Shewanellaceae</taxon>
        <taxon>Shewanella</taxon>
    </lineage>
</organism>
<evidence type="ECO:0000313" key="5">
    <source>
        <dbReference type="Proteomes" id="UP000737113"/>
    </source>
</evidence>
<dbReference type="PANTHER" id="PTHR34384">
    <property type="entry name" value="L-2,3-DIAMINOPROPANOATE--CITRATE LIGASE"/>
    <property type="match status" value="1"/>
</dbReference>
<dbReference type="RefSeq" id="WP_169564810.1">
    <property type="nucleotide sequence ID" value="NZ_JAAXYH010000009.1"/>
</dbReference>
<dbReference type="InterPro" id="IPR022770">
    <property type="entry name" value="IucA/IucC-like_C"/>
</dbReference>
<proteinExistence type="inferred from homology"/>
<evidence type="ECO:0000259" key="2">
    <source>
        <dbReference type="Pfam" id="PF04183"/>
    </source>
</evidence>